<reference evidence="2 3" key="1">
    <citation type="submission" date="2018-01" db="EMBL/GenBank/DDBJ databases">
        <title>The draft genome of Hanstruepera neustonica JCM19743.</title>
        <authorList>
            <person name="He R.-H."/>
            <person name="Du Z.-J."/>
        </authorList>
    </citation>
    <scope>NUCLEOTIDE SEQUENCE [LARGE SCALE GENOMIC DNA]</scope>
    <source>
        <strain evidence="2 3">JCM19743</strain>
    </source>
</reference>
<keyword evidence="3" id="KW-1185">Reference proteome</keyword>
<name>A0A2K1DWU1_9FLAO</name>
<evidence type="ECO:0000256" key="1">
    <source>
        <dbReference type="SAM" id="Coils"/>
    </source>
</evidence>
<proteinExistence type="predicted"/>
<sequence>MNESHIQDRIWRIVDGVPLKLSNVTIKTTDSNKLLVTGWTNTVHYENIKKDSVLRELEELKATFNDLTERFVDLKTIIAKNNLVVEFHMAYDDAGKVGIELCSELNGKLNWYL</sequence>
<evidence type="ECO:0000313" key="2">
    <source>
        <dbReference type="EMBL" id="PNQ72506.1"/>
    </source>
</evidence>
<dbReference type="AlphaFoldDB" id="A0A2K1DWU1"/>
<dbReference type="Proteomes" id="UP000236641">
    <property type="component" value="Unassembled WGS sequence"/>
</dbReference>
<evidence type="ECO:0000313" key="3">
    <source>
        <dbReference type="Proteomes" id="UP000236641"/>
    </source>
</evidence>
<feature type="coiled-coil region" evidence="1">
    <location>
        <begin position="50"/>
        <end position="77"/>
    </location>
</feature>
<accession>A0A2K1DWU1</accession>
<organism evidence="2 3">
    <name type="scientific">Hanstruepera neustonica</name>
    <dbReference type="NCBI Taxonomy" id="1445657"/>
    <lineage>
        <taxon>Bacteria</taxon>
        <taxon>Pseudomonadati</taxon>
        <taxon>Bacteroidota</taxon>
        <taxon>Flavobacteriia</taxon>
        <taxon>Flavobacteriales</taxon>
        <taxon>Flavobacteriaceae</taxon>
        <taxon>Hanstruepera</taxon>
    </lineage>
</organism>
<dbReference type="OrthoDB" id="1494631at2"/>
<gene>
    <name evidence="2" type="ORF">C1T31_12020</name>
</gene>
<comment type="caution">
    <text evidence="2">The sequence shown here is derived from an EMBL/GenBank/DDBJ whole genome shotgun (WGS) entry which is preliminary data.</text>
</comment>
<keyword evidence="1" id="KW-0175">Coiled coil</keyword>
<dbReference type="RefSeq" id="WP_103052750.1">
    <property type="nucleotide sequence ID" value="NZ_POWF01000008.1"/>
</dbReference>
<protein>
    <submittedName>
        <fullName evidence="2">Uncharacterized protein</fullName>
    </submittedName>
</protein>
<dbReference type="EMBL" id="POWF01000008">
    <property type="protein sequence ID" value="PNQ72506.1"/>
    <property type="molecule type" value="Genomic_DNA"/>
</dbReference>